<keyword evidence="2" id="KW-1185">Reference proteome</keyword>
<sequence length="147" mass="16447">MSWIASIRETAQRVKNRDTPHPNVELECLLLLHYFFQTRTGGKTYDSLLITKRAVMEWTPPVAELTADSIITLHATAIPNEMLLVPERNATATAPNDGASLRFGTLAQMPSVIAEIRRLRHRSCCTVPLLLLSYLPALRLSRNPVSL</sequence>
<dbReference type="EMBL" id="QBLH01003559">
    <property type="protein sequence ID" value="TGZ37393.1"/>
    <property type="molecule type" value="Genomic_DNA"/>
</dbReference>
<gene>
    <name evidence="1" type="ORF">DBV15_08070</name>
</gene>
<accession>A0A4S2JN65</accession>
<organism evidence="1 2">
    <name type="scientific">Temnothorax longispinosus</name>
    <dbReference type="NCBI Taxonomy" id="300112"/>
    <lineage>
        <taxon>Eukaryota</taxon>
        <taxon>Metazoa</taxon>
        <taxon>Ecdysozoa</taxon>
        <taxon>Arthropoda</taxon>
        <taxon>Hexapoda</taxon>
        <taxon>Insecta</taxon>
        <taxon>Pterygota</taxon>
        <taxon>Neoptera</taxon>
        <taxon>Endopterygota</taxon>
        <taxon>Hymenoptera</taxon>
        <taxon>Apocrita</taxon>
        <taxon>Aculeata</taxon>
        <taxon>Formicoidea</taxon>
        <taxon>Formicidae</taxon>
        <taxon>Myrmicinae</taxon>
        <taxon>Temnothorax</taxon>
    </lineage>
</organism>
<dbReference type="AlphaFoldDB" id="A0A4S2JN65"/>
<protein>
    <submittedName>
        <fullName evidence="1">Uncharacterized protein</fullName>
    </submittedName>
</protein>
<evidence type="ECO:0000313" key="2">
    <source>
        <dbReference type="Proteomes" id="UP000310200"/>
    </source>
</evidence>
<name>A0A4S2JN65_9HYME</name>
<dbReference type="Proteomes" id="UP000310200">
    <property type="component" value="Unassembled WGS sequence"/>
</dbReference>
<evidence type="ECO:0000313" key="1">
    <source>
        <dbReference type="EMBL" id="TGZ37393.1"/>
    </source>
</evidence>
<comment type="caution">
    <text evidence="1">The sequence shown here is derived from an EMBL/GenBank/DDBJ whole genome shotgun (WGS) entry which is preliminary data.</text>
</comment>
<proteinExistence type="predicted"/>
<reference evidence="1 2" key="1">
    <citation type="journal article" date="2019" name="Philos. Trans. R. Soc. Lond., B, Biol. Sci.">
        <title>Ant behaviour and brain gene expression of defending hosts depend on the ecological success of the intruding social parasite.</title>
        <authorList>
            <person name="Kaur R."/>
            <person name="Stoldt M."/>
            <person name="Jongepier E."/>
            <person name="Feldmeyer B."/>
            <person name="Menzel F."/>
            <person name="Bornberg-Bauer E."/>
            <person name="Foitzik S."/>
        </authorList>
    </citation>
    <scope>NUCLEOTIDE SEQUENCE [LARGE SCALE GENOMIC DNA]</scope>
    <source>
        <tissue evidence="1">Whole body</tissue>
    </source>
</reference>